<dbReference type="GO" id="GO:0003677">
    <property type="term" value="F:DNA binding"/>
    <property type="evidence" value="ECO:0007669"/>
    <property type="project" value="UniProtKB-KW"/>
</dbReference>
<dbReference type="EMBL" id="LRFC01000001">
    <property type="protein sequence ID" value="KZE69249.1"/>
    <property type="molecule type" value="Genomic_DNA"/>
</dbReference>
<dbReference type="RefSeq" id="WP_066236684.1">
    <property type="nucleotide sequence ID" value="NZ_LRFC01000001.1"/>
</dbReference>
<keyword evidence="1" id="KW-0238">DNA-binding</keyword>
<dbReference type="Pfam" id="PF14520">
    <property type="entry name" value="HHH_5"/>
    <property type="match status" value="1"/>
</dbReference>
<dbReference type="Proteomes" id="UP000076567">
    <property type="component" value="Unassembled WGS sequence"/>
</dbReference>
<dbReference type="Gene3D" id="1.10.150.20">
    <property type="entry name" value="5' to 3' exonuclease, C-terminal subdomain"/>
    <property type="match status" value="1"/>
</dbReference>
<comment type="caution">
    <text evidence="1">The sequence shown here is derived from an EMBL/GenBank/DDBJ whole genome shotgun (WGS) entry which is preliminary data.</text>
</comment>
<reference evidence="2" key="1">
    <citation type="submission" date="2016-01" db="EMBL/GenBank/DDBJ databases">
        <title>Draft genome of Chromobacterium sp. F49.</title>
        <authorList>
            <person name="Hong K.W."/>
        </authorList>
    </citation>
    <scope>NUCLEOTIDE SEQUENCE [LARGE SCALE GENOMIC DNA]</scope>
    <source>
        <strain evidence="2">P7IIIA</strain>
    </source>
</reference>
<sequence length="67" mass="7341">MPHDENTNFPTKLAKPAQRALASAGIVSLEQLADWTETDLMKLHGMGPKALKQLLDALEEKGLSIKK</sequence>
<proteinExistence type="predicted"/>
<accession>A0A163SJP3</accession>
<dbReference type="SUPFAM" id="SSF47789">
    <property type="entry name" value="C-terminal domain of RNA polymerase alpha subunit"/>
    <property type="match status" value="1"/>
</dbReference>
<name>A0A163SJP3_9BACL</name>
<gene>
    <name evidence="1" type="ORF">AWM68_02995</name>
</gene>
<evidence type="ECO:0000313" key="1">
    <source>
        <dbReference type="EMBL" id="KZE69249.1"/>
    </source>
</evidence>
<keyword evidence="2" id="KW-1185">Reference proteome</keyword>
<organism evidence="1 2">
    <name type="scientific">Fictibacillus phosphorivorans</name>
    <dbReference type="NCBI Taxonomy" id="1221500"/>
    <lineage>
        <taxon>Bacteria</taxon>
        <taxon>Bacillati</taxon>
        <taxon>Bacillota</taxon>
        <taxon>Bacilli</taxon>
        <taxon>Bacillales</taxon>
        <taxon>Fictibacillaceae</taxon>
        <taxon>Fictibacillus</taxon>
    </lineage>
</organism>
<protein>
    <submittedName>
        <fullName evidence="1">DNA-binding protein</fullName>
    </submittedName>
</protein>
<dbReference type="AlphaFoldDB" id="A0A163SJP3"/>
<dbReference type="OrthoDB" id="7950977at2"/>
<evidence type="ECO:0000313" key="2">
    <source>
        <dbReference type="Proteomes" id="UP000076567"/>
    </source>
</evidence>